<evidence type="ECO:0000256" key="2">
    <source>
        <dbReference type="ARBA" id="ARBA00023043"/>
    </source>
</evidence>
<reference evidence="6 7" key="1">
    <citation type="submission" date="2019-07" db="EMBL/GenBank/DDBJ databases">
        <title>De Novo Assembly of kiwifruit Actinidia rufa.</title>
        <authorList>
            <person name="Sugita-Konishi S."/>
            <person name="Sato K."/>
            <person name="Mori E."/>
            <person name="Abe Y."/>
            <person name="Kisaki G."/>
            <person name="Hamano K."/>
            <person name="Suezawa K."/>
            <person name="Otani M."/>
            <person name="Fukuda T."/>
            <person name="Manabe T."/>
            <person name="Gomi K."/>
            <person name="Tabuchi M."/>
            <person name="Akimitsu K."/>
            <person name="Kataoka I."/>
        </authorList>
    </citation>
    <scope>NUCLEOTIDE SEQUENCE [LARGE SCALE GENOMIC DNA]</scope>
    <source>
        <strain evidence="7">cv. Fuchu</strain>
    </source>
</reference>
<dbReference type="EMBL" id="BJWL01000014">
    <property type="protein sequence ID" value="GFZ00366.1"/>
    <property type="molecule type" value="Genomic_DNA"/>
</dbReference>
<dbReference type="SMART" id="SM00248">
    <property type="entry name" value="ANK"/>
    <property type="match status" value="2"/>
</dbReference>
<name>A0A7J0FNT2_9ERIC</name>
<feature type="compositionally biased region" description="Polar residues" evidence="5">
    <location>
        <begin position="326"/>
        <end position="336"/>
    </location>
</feature>
<accession>A0A7J0FNT2</accession>
<dbReference type="PANTHER" id="PTHR24203">
    <property type="entry name" value="ANKYRIN REPEAT FAMILY PROTEIN"/>
    <property type="match status" value="1"/>
</dbReference>
<dbReference type="InterPro" id="IPR002110">
    <property type="entry name" value="Ankyrin_rpt"/>
</dbReference>
<feature type="coiled-coil region" evidence="4">
    <location>
        <begin position="448"/>
        <end position="475"/>
    </location>
</feature>
<feature type="region of interest" description="Disordered" evidence="5">
    <location>
        <begin position="303"/>
        <end position="407"/>
    </location>
</feature>
<dbReference type="Proteomes" id="UP000585474">
    <property type="component" value="Unassembled WGS sequence"/>
</dbReference>
<keyword evidence="7" id="KW-1185">Reference proteome</keyword>
<feature type="compositionally biased region" description="Polar residues" evidence="5">
    <location>
        <begin position="358"/>
        <end position="367"/>
    </location>
</feature>
<dbReference type="InterPro" id="IPR036770">
    <property type="entry name" value="Ankyrin_rpt-contain_sf"/>
</dbReference>
<comment type="caution">
    <text evidence="6">The sequence shown here is derived from an EMBL/GenBank/DDBJ whole genome shotgun (WGS) entry which is preliminary data.</text>
</comment>
<feature type="region of interest" description="Disordered" evidence="5">
    <location>
        <begin position="216"/>
        <end position="241"/>
    </location>
</feature>
<evidence type="ECO:0000313" key="6">
    <source>
        <dbReference type="EMBL" id="GFZ00366.1"/>
    </source>
</evidence>
<dbReference type="PROSITE" id="PS50088">
    <property type="entry name" value="ANK_REPEAT"/>
    <property type="match status" value="1"/>
</dbReference>
<feature type="compositionally biased region" description="Basic and acidic residues" evidence="5">
    <location>
        <begin position="229"/>
        <end position="241"/>
    </location>
</feature>
<dbReference type="SUPFAM" id="SSF48403">
    <property type="entry name" value="Ankyrin repeat"/>
    <property type="match status" value="1"/>
</dbReference>
<keyword evidence="4" id="KW-0175">Coiled coil</keyword>
<feature type="compositionally biased region" description="Basic residues" evidence="5">
    <location>
        <begin position="397"/>
        <end position="407"/>
    </location>
</feature>
<sequence>MGLMTLVKCAQILLEAGSMVDALDKNKNTALHYAAGYGRKECVALLLEHGAAVTLQNLDGKTPIDVAKLNNQDEGFILLFNEGKDVVIQLGAVFVMFGNVVEKISCSWIPREDGVLVQAKRLTSLFSEMENGDLNEIGDMNIRGGGMTLKAMYLSQLIDGHVMMARLQRWTCGGEHLWQSGFLAGTAISTSIPETSRHPGRWSKLITTIGKSYMTDEVNQLPSSPPEDSPPRDETYDHGEDPKMAIRTPLEKEFNVMTQDDLDRSRETYSFPARIPDEGETILSTRPSEYCTLDPEGMSFGDWDNAEGKSMDGAATSGDEGESANPEMSNPGVTTPETDRSQTARAQVQAQAREICQNHDSPLSSDQMLEEAHPEGGRIQGRKLVNDVNPGREGGCHLRKRSKGRGVKHLARREKILAGVILPADKEKVDKLSFDQVVTKFFHIVGQEKKASKELKEKTEVVVGLEAEVAEMKKNEALTKGKAIEEYNSSNDFHEAVESAASKYFGEGFKFCKRQVHMLNLTVVK</sequence>
<feature type="repeat" description="ANK" evidence="3">
    <location>
        <begin position="26"/>
        <end position="58"/>
    </location>
</feature>
<evidence type="ECO:0000256" key="5">
    <source>
        <dbReference type="SAM" id="MobiDB-lite"/>
    </source>
</evidence>
<gene>
    <name evidence="6" type="ORF">Acr_14g0000020</name>
</gene>
<organism evidence="6 7">
    <name type="scientific">Actinidia rufa</name>
    <dbReference type="NCBI Taxonomy" id="165716"/>
    <lineage>
        <taxon>Eukaryota</taxon>
        <taxon>Viridiplantae</taxon>
        <taxon>Streptophyta</taxon>
        <taxon>Embryophyta</taxon>
        <taxon>Tracheophyta</taxon>
        <taxon>Spermatophyta</taxon>
        <taxon>Magnoliopsida</taxon>
        <taxon>eudicotyledons</taxon>
        <taxon>Gunneridae</taxon>
        <taxon>Pentapetalae</taxon>
        <taxon>asterids</taxon>
        <taxon>Ericales</taxon>
        <taxon>Actinidiaceae</taxon>
        <taxon>Actinidia</taxon>
    </lineage>
</organism>
<dbReference type="AlphaFoldDB" id="A0A7J0FNT2"/>
<dbReference type="Pfam" id="PF12796">
    <property type="entry name" value="Ank_2"/>
    <property type="match status" value="1"/>
</dbReference>
<dbReference type="FunFam" id="1.25.40.20:FF:000049">
    <property type="entry name" value="Ankyrin repeat domain-containing protein 2"/>
    <property type="match status" value="1"/>
</dbReference>
<dbReference type="OrthoDB" id="20872at2759"/>
<dbReference type="PANTHER" id="PTHR24203:SF45">
    <property type="entry name" value="ANKYRIN REPEAT DOMAIN 6"/>
    <property type="match status" value="1"/>
</dbReference>
<evidence type="ECO:0000256" key="4">
    <source>
        <dbReference type="SAM" id="Coils"/>
    </source>
</evidence>
<protein>
    <submittedName>
        <fullName evidence="6">Ankyrin repeat-containing 2B</fullName>
    </submittedName>
</protein>
<dbReference type="Gene3D" id="1.25.40.20">
    <property type="entry name" value="Ankyrin repeat-containing domain"/>
    <property type="match status" value="1"/>
</dbReference>
<dbReference type="PROSITE" id="PS50297">
    <property type="entry name" value="ANK_REP_REGION"/>
    <property type="match status" value="1"/>
</dbReference>
<proteinExistence type="predicted"/>
<evidence type="ECO:0000313" key="7">
    <source>
        <dbReference type="Proteomes" id="UP000585474"/>
    </source>
</evidence>
<evidence type="ECO:0000256" key="3">
    <source>
        <dbReference type="PROSITE-ProRule" id="PRU00023"/>
    </source>
</evidence>
<keyword evidence="2 3" id="KW-0040">ANK repeat</keyword>
<keyword evidence="1" id="KW-0677">Repeat</keyword>
<evidence type="ECO:0000256" key="1">
    <source>
        <dbReference type="ARBA" id="ARBA00022737"/>
    </source>
</evidence>
<feature type="compositionally biased region" description="Low complexity" evidence="5">
    <location>
        <begin position="343"/>
        <end position="353"/>
    </location>
</feature>